<protein>
    <submittedName>
        <fullName evidence="5">GNAT family N-acetyltransferase</fullName>
    </submittedName>
</protein>
<dbReference type="Pfam" id="PF13302">
    <property type="entry name" value="Acetyltransf_3"/>
    <property type="match status" value="1"/>
</dbReference>
<dbReference type="PANTHER" id="PTHR43792:SF8">
    <property type="entry name" value="[RIBOSOMAL PROTEIN US5]-ALANINE N-ACETYLTRANSFERASE"/>
    <property type="match status" value="1"/>
</dbReference>
<comment type="caution">
    <text evidence="5">The sequence shown here is derived from an EMBL/GenBank/DDBJ whole genome shotgun (WGS) entry which is preliminary data.</text>
</comment>
<dbReference type="SUPFAM" id="SSF55729">
    <property type="entry name" value="Acyl-CoA N-acyltransferases (Nat)"/>
    <property type="match status" value="1"/>
</dbReference>
<reference evidence="5 6" key="1">
    <citation type="submission" date="2019-08" db="EMBL/GenBank/DDBJ databases">
        <authorList>
            <person name="Lei W."/>
        </authorList>
    </citation>
    <scope>NUCLEOTIDE SEQUENCE [LARGE SCALE GENOMIC DNA]</scope>
    <source>
        <strain evidence="5 6">CCUG 66496</strain>
    </source>
</reference>
<comment type="similarity">
    <text evidence="3">Belongs to the acetyltransferase family. RimJ subfamily.</text>
</comment>
<dbReference type="PROSITE" id="PS51186">
    <property type="entry name" value="GNAT"/>
    <property type="match status" value="1"/>
</dbReference>
<organism evidence="5 6">
    <name type="scientific">Streptococcus cuniculipharyngis</name>
    <dbReference type="NCBI Taxonomy" id="1562651"/>
    <lineage>
        <taxon>Bacteria</taxon>
        <taxon>Bacillati</taxon>
        <taxon>Bacillota</taxon>
        <taxon>Bacilli</taxon>
        <taxon>Lactobacillales</taxon>
        <taxon>Streptococcaceae</taxon>
        <taxon>Streptococcus</taxon>
    </lineage>
</organism>
<gene>
    <name evidence="5" type="ORF">FRX57_01925</name>
</gene>
<evidence type="ECO:0000313" key="6">
    <source>
        <dbReference type="Proteomes" id="UP000317430"/>
    </source>
</evidence>
<evidence type="ECO:0000259" key="4">
    <source>
        <dbReference type="PROSITE" id="PS51186"/>
    </source>
</evidence>
<evidence type="ECO:0000256" key="3">
    <source>
        <dbReference type="ARBA" id="ARBA00038502"/>
    </source>
</evidence>
<evidence type="ECO:0000256" key="1">
    <source>
        <dbReference type="ARBA" id="ARBA00022679"/>
    </source>
</evidence>
<evidence type="ECO:0000256" key="2">
    <source>
        <dbReference type="ARBA" id="ARBA00023315"/>
    </source>
</evidence>
<proteinExistence type="inferred from homology"/>
<keyword evidence="1 5" id="KW-0808">Transferase</keyword>
<name>A0A5C5SDV6_9STRE</name>
<dbReference type="InterPro" id="IPR016181">
    <property type="entry name" value="Acyl_CoA_acyltransferase"/>
</dbReference>
<dbReference type="AlphaFoldDB" id="A0A5C5SDV6"/>
<keyword evidence="2" id="KW-0012">Acyltransferase</keyword>
<dbReference type="OrthoDB" id="9798081at2"/>
<dbReference type="RefSeq" id="WP_146566691.1">
    <property type="nucleotide sequence ID" value="NZ_VOHL01000001.1"/>
</dbReference>
<dbReference type="Proteomes" id="UP000317430">
    <property type="component" value="Unassembled WGS sequence"/>
</dbReference>
<feature type="domain" description="N-acetyltransferase" evidence="4">
    <location>
        <begin position="21"/>
        <end position="183"/>
    </location>
</feature>
<dbReference type="GO" id="GO:0005737">
    <property type="term" value="C:cytoplasm"/>
    <property type="evidence" value="ECO:0007669"/>
    <property type="project" value="TreeGrafter"/>
</dbReference>
<accession>A0A5C5SDV6</accession>
<dbReference type="Gene3D" id="3.40.630.30">
    <property type="match status" value="1"/>
</dbReference>
<dbReference type="GO" id="GO:0008999">
    <property type="term" value="F:protein-N-terminal-alanine acetyltransferase activity"/>
    <property type="evidence" value="ECO:0007669"/>
    <property type="project" value="TreeGrafter"/>
</dbReference>
<dbReference type="InterPro" id="IPR000182">
    <property type="entry name" value="GNAT_dom"/>
</dbReference>
<dbReference type="EMBL" id="VOHL01000001">
    <property type="protein sequence ID" value="TWS98984.1"/>
    <property type="molecule type" value="Genomic_DNA"/>
</dbReference>
<sequence length="183" mass="20898">MTRINPWVLLAQNSELVTERLWLRPMTLADLADYSEFNQDDDLLKYNYPASNSQAESLEALVLWYLKAPLGRYGIELKSEGKLIGNATIYLDEDLERAEIGITLNRAYHHQGYAVESMTALRDLVLSLPNIRLEATCDERNQPSRAVLEAIGLSLVERQENATSLRGEKIVSLRYRWLGDKKD</sequence>
<dbReference type="PANTHER" id="PTHR43792">
    <property type="entry name" value="GNAT FAMILY, PUTATIVE (AFU_ORTHOLOGUE AFUA_3G00765)-RELATED-RELATED"/>
    <property type="match status" value="1"/>
</dbReference>
<evidence type="ECO:0000313" key="5">
    <source>
        <dbReference type="EMBL" id="TWS98984.1"/>
    </source>
</evidence>
<dbReference type="InterPro" id="IPR051531">
    <property type="entry name" value="N-acetyltransferase"/>
</dbReference>
<keyword evidence="6" id="KW-1185">Reference proteome</keyword>